<organism evidence="1 2">
    <name type="scientific">Trametes pubescens</name>
    <name type="common">White-rot fungus</name>
    <dbReference type="NCBI Taxonomy" id="154538"/>
    <lineage>
        <taxon>Eukaryota</taxon>
        <taxon>Fungi</taxon>
        <taxon>Dikarya</taxon>
        <taxon>Basidiomycota</taxon>
        <taxon>Agaricomycotina</taxon>
        <taxon>Agaricomycetes</taxon>
        <taxon>Polyporales</taxon>
        <taxon>Polyporaceae</taxon>
        <taxon>Trametes</taxon>
    </lineage>
</organism>
<evidence type="ECO:0000313" key="2">
    <source>
        <dbReference type="Proteomes" id="UP000184267"/>
    </source>
</evidence>
<keyword evidence="2" id="KW-1185">Reference proteome</keyword>
<proteinExistence type="predicted"/>
<comment type="caution">
    <text evidence="1">The sequence shown here is derived from an EMBL/GenBank/DDBJ whole genome shotgun (WGS) entry which is preliminary data.</text>
</comment>
<protein>
    <submittedName>
        <fullName evidence="1">Uncharacterized protein</fullName>
    </submittedName>
</protein>
<gene>
    <name evidence="1" type="ORF">TRAPUB_13619</name>
</gene>
<sequence length="131" mass="14743">MPEGRREAHSALMSSFTDACPSRSFLLPSWGGAGERRWVSRHLKLRAYHKQRYTVQCRLRKELVKLEAGSLELLLLRSRKLGVSAVCHAQQLERPYIRGVDHKSGGVRRVSKGLNATVGTTSSLHYAMPMN</sequence>
<name>A0A1M2VQM8_TRAPU</name>
<evidence type="ECO:0000313" key="1">
    <source>
        <dbReference type="EMBL" id="OJT09876.1"/>
    </source>
</evidence>
<reference evidence="1 2" key="1">
    <citation type="submission" date="2016-10" db="EMBL/GenBank/DDBJ databases">
        <title>Genome sequence of the basidiomycete white-rot fungus Trametes pubescens.</title>
        <authorList>
            <person name="Makela M.R."/>
            <person name="Granchi Z."/>
            <person name="Peng M."/>
            <person name="De Vries R.P."/>
            <person name="Grigoriev I."/>
            <person name="Riley R."/>
            <person name="Hilden K."/>
        </authorList>
    </citation>
    <scope>NUCLEOTIDE SEQUENCE [LARGE SCALE GENOMIC DNA]</scope>
    <source>
        <strain evidence="1 2">FBCC735</strain>
    </source>
</reference>
<dbReference type="Proteomes" id="UP000184267">
    <property type="component" value="Unassembled WGS sequence"/>
</dbReference>
<accession>A0A1M2VQM8</accession>
<dbReference type="EMBL" id="MNAD01000872">
    <property type="protein sequence ID" value="OJT09876.1"/>
    <property type="molecule type" value="Genomic_DNA"/>
</dbReference>
<dbReference type="AlphaFoldDB" id="A0A1M2VQM8"/>